<evidence type="ECO:0000313" key="1">
    <source>
        <dbReference type="EMBL" id="CAD7423697.1"/>
    </source>
</evidence>
<organism evidence="1">
    <name type="scientific">Timema monikensis</name>
    <dbReference type="NCBI Taxonomy" id="170555"/>
    <lineage>
        <taxon>Eukaryota</taxon>
        <taxon>Metazoa</taxon>
        <taxon>Ecdysozoa</taxon>
        <taxon>Arthropoda</taxon>
        <taxon>Hexapoda</taxon>
        <taxon>Insecta</taxon>
        <taxon>Pterygota</taxon>
        <taxon>Neoptera</taxon>
        <taxon>Polyneoptera</taxon>
        <taxon>Phasmatodea</taxon>
        <taxon>Timematodea</taxon>
        <taxon>Timematoidea</taxon>
        <taxon>Timematidae</taxon>
        <taxon>Timema</taxon>
    </lineage>
</organism>
<dbReference type="SUPFAM" id="SSF101912">
    <property type="entry name" value="Sema domain"/>
    <property type="match status" value="1"/>
</dbReference>
<accession>A0A7R9E068</accession>
<dbReference type="InterPro" id="IPR036352">
    <property type="entry name" value="Semap_dom_sf"/>
</dbReference>
<dbReference type="Gene3D" id="2.130.10.10">
    <property type="entry name" value="YVTN repeat-like/Quinoprotein amine dehydrogenase"/>
    <property type="match status" value="1"/>
</dbReference>
<dbReference type="AlphaFoldDB" id="A0A7R9E068"/>
<dbReference type="InterPro" id="IPR015943">
    <property type="entry name" value="WD40/YVTN_repeat-like_dom_sf"/>
</dbReference>
<dbReference type="EMBL" id="OB792702">
    <property type="protein sequence ID" value="CAD7423697.1"/>
    <property type="molecule type" value="Genomic_DNA"/>
</dbReference>
<protein>
    <submittedName>
        <fullName evidence="1">Uncharacterized protein</fullName>
    </submittedName>
</protein>
<gene>
    <name evidence="1" type="ORF">TMSB3V08_LOCUS673</name>
</gene>
<proteinExistence type="predicted"/>
<name>A0A7R9E068_9NEOP</name>
<reference evidence="1" key="1">
    <citation type="submission" date="2020-11" db="EMBL/GenBank/DDBJ databases">
        <authorList>
            <person name="Tran Van P."/>
        </authorList>
    </citation>
    <scope>NUCLEOTIDE SEQUENCE</scope>
</reference>
<sequence length="166" mass="18835">MLSPTHLCSSQQQVESRPLYPHPLQEQISPDDTSVQCSRDRLRPERKCGHPHKLQEDVMTITVGQDGRHFDCRNHVRVIQPMGDGTRLYLCGTNAHSPKDWVIYFVKSRGEIPEPDTALNGVLVRVKLVPPCPLWQQDILMPNLATERLVTSLEPLPLSLRTVITD</sequence>